<dbReference type="NCBIfam" id="TIGR01498">
    <property type="entry name" value="folK"/>
    <property type="match status" value="1"/>
</dbReference>
<evidence type="ECO:0000313" key="10">
    <source>
        <dbReference type="EMBL" id="AGQ18758.1"/>
    </source>
</evidence>
<sequence length="159" mass="18660">MKNIDSIFLSLGTNVGDKNKNLLDAVNFLSSFGKILGISSVYKTEPILYEDQDDFLNIVIEFDYQETAQSLLYIIKNIETQMGRKKTIRYGPRIIDIDIIFFKGEEIHQKDLTIPHYDWHNRLFVIQPLYELLGRELELDKSSYEIHEQKISKIGRIKF</sequence>
<dbReference type="GO" id="GO:0003848">
    <property type="term" value="F:2-amino-4-hydroxy-6-hydroxymethyldihydropteridine diphosphokinase activity"/>
    <property type="evidence" value="ECO:0007669"/>
    <property type="project" value="UniProtKB-EC"/>
</dbReference>
<evidence type="ECO:0000259" key="9">
    <source>
        <dbReference type="PROSITE" id="PS00794"/>
    </source>
</evidence>
<organism evidence="10">
    <name type="scientific">Candidatus Actinomarina minuta</name>
    <dbReference type="NCBI Taxonomy" id="1389454"/>
    <lineage>
        <taxon>Bacteria</taxon>
        <taxon>Bacillati</taxon>
        <taxon>Actinomycetota</taxon>
        <taxon>Actinomycetes</taxon>
        <taxon>Candidatus Actinomarinidae</taxon>
        <taxon>Candidatus Actinomarinales</taxon>
        <taxon>Candidatus Actinomarineae</taxon>
        <taxon>Candidatus Actinomarinaceae</taxon>
        <taxon>Candidatus Actinomarina</taxon>
    </lineage>
</organism>
<evidence type="ECO:0000256" key="5">
    <source>
        <dbReference type="ARBA" id="ARBA00022741"/>
    </source>
</evidence>
<dbReference type="GO" id="GO:0046656">
    <property type="term" value="P:folic acid biosynthetic process"/>
    <property type="evidence" value="ECO:0007669"/>
    <property type="project" value="UniProtKB-KW"/>
</dbReference>
<dbReference type="UniPathway" id="UPA00077">
    <property type="reaction ID" value="UER00155"/>
</dbReference>
<keyword evidence="5" id="KW-0547">Nucleotide-binding</keyword>
<evidence type="ECO:0000256" key="3">
    <source>
        <dbReference type="ARBA" id="ARBA00013253"/>
    </source>
</evidence>
<dbReference type="GO" id="GO:0005524">
    <property type="term" value="F:ATP binding"/>
    <property type="evidence" value="ECO:0007669"/>
    <property type="project" value="UniProtKB-KW"/>
</dbReference>
<proteinExistence type="predicted"/>
<evidence type="ECO:0000256" key="8">
    <source>
        <dbReference type="ARBA" id="ARBA00022909"/>
    </source>
</evidence>
<dbReference type="EMBL" id="KC811111">
    <property type="protein sequence ID" value="AGQ18758.1"/>
    <property type="molecule type" value="Genomic_DNA"/>
</dbReference>
<evidence type="ECO:0000256" key="6">
    <source>
        <dbReference type="ARBA" id="ARBA00022777"/>
    </source>
</evidence>
<dbReference type="AlphaFoldDB" id="S5DMT9"/>
<keyword evidence="7" id="KW-0067">ATP-binding</keyword>
<keyword evidence="8" id="KW-0289">Folate biosynthesis</keyword>
<accession>S5DMT9</accession>
<comment type="pathway">
    <text evidence="2">Cofactor biosynthesis; tetrahydrofolate biosynthesis; 2-amino-4-hydroxy-6-hydroxymethyl-7,8-dihydropteridine diphosphate from 7,8-dihydroneopterin triphosphate: step 4/4.</text>
</comment>
<keyword evidence="4" id="KW-0808">Transferase</keyword>
<dbReference type="GO" id="GO:0016301">
    <property type="term" value="F:kinase activity"/>
    <property type="evidence" value="ECO:0007669"/>
    <property type="project" value="UniProtKB-KW"/>
</dbReference>
<dbReference type="PANTHER" id="PTHR43071:SF1">
    <property type="entry name" value="2-AMINO-4-HYDROXY-6-HYDROXYMETHYLDIHYDROPTERIDINE PYROPHOSPHOKINASE"/>
    <property type="match status" value="1"/>
</dbReference>
<dbReference type="InterPro" id="IPR035907">
    <property type="entry name" value="Hppk_sf"/>
</dbReference>
<reference evidence="10" key="1">
    <citation type="journal article" date="2013" name="Sci. Rep.">
        <title>Metagenomics uncovers a new group of low GC and ultra-small marine Actinobacteria.</title>
        <authorList>
            <person name="Ghai R."/>
            <person name="Mizuno C.M."/>
            <person name="Picazo A."/>
            <person name="Camacho A."/>
            <person name="Rodriguez-Valera F."/>
        </authorList>
    </citation>
    <scope>NUCLEOTIDE SEQUENCE</scope>
</reference>
<evidence type="ECO:0000256" key="1">
    <source>
        <dbReference type="ARBA" id="ARBA00000198"/>
    </source>
</evidence>
<name>S5DMT9_9ACTN</name>
<comment type="catalytic activity">
    <reaction evidence="1">
        <text>6-hydroxymethyl-7,8-dihydropterin + ATP = (7,8-dihydropterin-6-yl)methyl diphosphate + AMP + H(+)</text>
        <dbReference type="Rhea" id="RHEA:11412"/>
        <dbReference type="ChEBI" id="CHEBI:15378"/>
        <dbReference type="ChEBI" id="CHEBI:30616"/>
        <dbReference type="ChEBI" id="CHEBI:44841"/>
        <dbReference type="ChEBI" id="CHEBI:72950"/>
        <dbReference type="ChEBI" id="CHEBI:456215"/>
        <dbReference type="EC" id="2.7.6.3"/>
    </reaction>
</comment>
<dbReference type="PANTHER" id="PTHR43071">
    <property type="entry name" value="2-AMINO-4-HYDROXY-6-HYDROXYMETHYLDIHYDROPTERIDINE PYROPHOSPHOKINASE"/>
    <property type="match status" value="1"/>
</dbReference>
<feature type="domain" description="7,8-dihydro-6-hydroxymethylpterin-pyrophosphokinase" evidence="9">
    <location>
        <begin position="89"/>
        <end position="100"/>
    </location>
</feature>
<dbReference type="Pfam" id="PF01288">
    <property type="entry name" value="HPPK"/>
    <property type="match status" value="1"/>
</dbReference>
<dbReference type="SUPFAM" id="SSF55083">
    <property type="entry name" value="6-hydroxymethyl-7,8-dihydropterin pyrophosphokinase, HPPK"/>
    <property type="match status" value="1"/>
</dbReference>
<dbReference type="EC" id="2.7.6.3" evidence="3"/>
<dbReference type="PROSITE" id="PS00794">
    <property type="entry name" value="HPPK"/>
    <property type="match status" value="1"/>
</dbReference>
<dbReference type="Gene3D" id="3.30.70.560">
    <property type="entry name" value="7,8-Dihydro-6-hydroxymethylpterin-pyrophosphokinase HPPK"/>
    <property type="match status" value="1"/>
</dbReference>
<evidence type="ECO:0000256" key="4">
    <source>
        <dbReference type="ARBA" id="ARBA00022679"/>
    </source>
</evidence>
<dbReference type="GO" id="GO:0046654">
    <property type="term" value="P:tetrahydrofolate biosynthetic process"/>
    <property type="evidence" value="ECO:0007669"/>
    <property type="project" value="UniProtKB-UniPathway"/>
</dbReference>
<evidence type="ECO:0000256" key="7">
    <source>
        <dbReference type="ARBA" id="ARBA00022840"/>
    </source>
</evidence>
<dbReference type="InterPro" id="IPR000550">
    <property type="entry name" value="Hppk"/>
</dbReference>
<dbReference type="CDD" id="cd00483">
    <property type="entry name" value="HPPK"/>
    <property type="match status" value="1"/>
</dbReference>
<protein>
    <recommendedName>
        <fullName evidence="3">2-amino-4-hydroxy-6-hydroxymethyldihydropteridine diphosphokinase</fullName>
        <ecNumber evidence="3">2.7.6.3</ecNumber>
    </recommendedName>
</protein>
<keyword evidence="6" id="KW-0418">Kinase</keyword>
<evidence type="ECO:0000256" key="2">
    <source>
        <dbReference type="ARBA" id="ARBA00005051"/>
    </source>
</evidence>